<protein>
    <recommendedName>
        <fullName evidence="4">DUF624 domain-containing protein</fullName>
    </recommendedName>
</protein>
<evidence type="ECO:0000313" key="3">
    <source>
        <dbReference type="Proteomes" id="UP001596026"/>
    </source>
</evidence>
<evidence type="ECO:0000313" key="2">
    <source>
        <dbReference type="EMBL" id="MFC4710921.1"/>
    </source>
</evidence>
<feature type="transmembrane region" description="Helical" evidence="1">
    <location>
        <begin position="66"/>
        <end position="89"/>
    </location>
</feature>
<dbReference type="EMBL" id="JBHSGT010000061">
    <property type="protein sequence ID" value="MFC4710921.1"/>
    <property type="molecule type" value="Genomic_DNA"/>
</dbReference>
<feature type="transmembrane region" description="Helical" evidence="1">
    <location>
        <begin position="166"/>
        <end position="189"/>
    </location>
</feature>
<gene>
    <name evidence="2" type="ORF">ACFO3L_09950</name>
</gene>
<sequence>MFSIESKFYRLTIYIYHLVLVNLLFLLTSILIISLPASFLALTKTMKEIENPGIIKTYFNYLKQDFIKVLPIGIFNLFSLMFGVSLQAISLQDSMFLKLVTLVFLFFLLSYNLNLYYIFGLSDEKINYFELFQQSFIWSLGIFYQNILLLIIFLGVFLFLFFQFPIVLSLCGISLPVLAYTKLFTYQLVKSKNI</sequence>
<keyword evidence="3" id="KW-1185">Reference proteome</keyword>
<proteinExistence type="predicted"/>
<organism evidence="2 3">
    <name type="scientific">Enterococcus eurekensis</name>
    <dbReference type="NCBI Taxonomy" id="1159753"/>
    <lineage>
        <taxon>Bacteria</taxon>
        <taxon>Bacillati</taxon>
        <taxon>Bacillota</taxon>
        <taxon>Bacilli</taxon>
        <taxon>Lactobacillales</taxon>
        <taxon>Enterococcaceae</taxon>
        <taxon>Enterococcus</taxon>
    </lineage>
</organism>
<reference evidence="3" key="1">
    <citation type="journal article" date="2019" name="Int. J. Syst. Evol. Microbiol.">
        <title>The Global Catalogue of Microorganisms (GCM) 10K type strain sequencing project: providing services to taxonomists for standard genome sequencing and annotation.</title>
        <authorList>
            <consortium name="The Broad Institute Genomics Platform"/>
            <consortium name="The Broad Institute Genome Sequencing Center for Infectious Disease"/>
            <person name="Wu L."/>
            <person name="Ma J."/>
        </authorList>
    </citation>
    <scope>NUCLEOTIDE SEQUENCE [LARGE SCALE GENOMIC DNA]</scope>
    <source>
        <strain evidence="3">CGMCC 1.19061</strain>
    </source>
</reference>
<evidence type="ECO:0008006" key="4">
    <source>
        <dbReference type="Google" id="ProtNLM"/>
    </source>
</evidence>
<feature type="transmembrane region" description="Helical" evidence="1">
    <location>
        <begin position="15"/>
        <end position="42"/>
    </location>
</feature>
<evidence type="ECO:0000256" key="1">
    <source>
        <dbReference type="SAM" id="Phobius"/>
    </source>
</evidence>
<keyword evidence="1" id="KW-1133">Transmembrane helix</keyword>
<feature type="transmembrane region" description="Helical" evidence="1">
    <location>
        <begin position="95"/>
        <end position="115"/>
    </location>
</feature>
<comment type="caution">
    <text evidence="2">The sequence shown here is derived from an EMBL/GenBank/DDBJ whole genome shotgun (WGS) entry which is preliminary data.</text>
</comment>
<dbReference type="Proteomes" id="UP001596026">
    <property type="component" value="Unassembled WGS sequence"/>
</dbReference>
<feature type="transmembrane region" description="Helical" evidence="1">
    <location>
        <begin position="136"/>
        <end position="160"/>
    </location>
</feature>
<keyword evidence="1" id="KW-0812">Transmembrane</keyword>
<keyword evidence="1" id="KW-0472">Membrane</keyword>
<name>A0ABV9M725_9ENTE</name>
<accession>A0ABV9M725</accession>
<dbReference type="RefSeq" id="WP_379966809.1">
    <property type="nucleotide sequence ID" value="NZ_JBHSGT010000061.1"/>
</dbReference>